<reference evidence="6 7" key="1">
    <citation type="submission" date="2024-06" db="EMBL/GenBank/DDBJ databases">
        <title>Genomic Encyclopedia of Type Strains, Phase IV (KMG-IV): sequencing the most valuable type-strain genomes for metagenomic binning, comparative biology and taxonomic classification.</title>
        <authorList>
            <person name="Goeker M."/>
        </authorList>
    </citation>
    <scope>NUCLEOTIDE SEQUENCE [LARGE SCALE GENOMIC DNA]</scope>
    <source>
        <strain evidence="6 7">DSM 29780</strain>
    </source>
</reference>
<organism evidence="6 7">
    <name type="scientific">Rhizobium aquaticum</name>
    <dbReference type="NCBI Taxonomy" id="1549636"/>
    <lineage>
        <taxon>Bacteria</taxon>
        <taxon>Pseudomonadati</taxon>
        <taxon>Pseudomonadota</taxon>
        <taxon>Alphaproteobacteria</taxon>
        <taxon>Hyphomicrobiales</taxon>
        <taxon>Rhizobiaceae</taxon>
        <taxon>Rhizobium/Agrobacterium group</taxon>
        <taxon>Rhizobium</taxon>
    </lineage>
</organism>
<keyword evidence="7" id="KW-1185">Reference proteome</keyword>
<keyword evidence="3" id="KW-0804">Transcription</keyword>
<dbReference type="PROSITE" id="PS50042">
    <property type="entry name" value="CNMP_BINDING_3"/>
    <property type="match status" value="1"/>
</dbReference>
<dbReference type="Pfam" id="PF13545">
    <property type="entry name" value="HTH_Crp_2"/>
    <property type="match status" value="1"/>
</dbReference>
<evidence type="ECO:0000256" key="1">
    <source>
        <dbReference type="ARBA" id="ARBA00023015"/>
    </source>
</evidence>
<dbReference type="SMART" id="SM00100">
    <property type="entry name" value="cNMP"/>
    <property type="match status" value="1"/>
</dbReference>
<dbReference type="CDD" id="cd00038">
    <property type="entry name" value="CAP_ED"/>
    <property type="match status" value="1"/>
</dbReference>
<proteinExistence type="predicted"/>
<dbReference type="PANTHER" id="PTHR24567">
    <property type="entry name" value="CRP FAMILY TRANSCRIPTIONAL REGULATORY PROTEIN"/>
    <property type="match status" value="1"/>
</dbReference>
<dbReference type="InterPro" id="IPR050397">
    <property type="entry name" value="Env_Response_Regulators"/>
</dbReference>
<dbReference type="Pfam" id="PF00027">
    <property type="entry name" value="cNMP_binding"/>
    <property type="match status" value="1"/>
</dbReference>
<evidence type="ECO:0000256" key="3">
    <source>
        <dbReference type="ARBA" id="ARBA00023163"/>
    </source>
</evidence>
<keyword evidence="2" id="KW-0238">DNA-binding</keyword>
<dbReference type="InterPro" id="IPR036390">
    <property type="entry name" value="WH_DNA-bd_sf"/>
</dbReference>
<feature type="domain" description="Cyclic nucleotide-binding" evidence="4">
    <location>
        <begin position="16"/>
        <end position="96"/>
    </location>
</feature>
<dbReference type="InterPro" id="IPR012318">
    <property type="entry name" value="HTH_CRP"/>
</dbReference>
<dbReference type="SMART" id="SM00419">
    <property type="entry name" value="HTH_CRP"/>
    <property type="match status" value="1"/>
</dbReference>
<feature type="domain" description="HTH crp-type" evidence="5">
    <location>
        <begin position="150"/>
        <end position="218"/>
    </location>
</feature>
<evidence type="ECO:0000256" key="2">
    <source>
        <dbReference type="ARBA" id="ARBA00023125"/>
    </source>
</evidence>
<dbReference type="InterPro" id="IPR000595">
    <property type="entry name" value="cNMP-bd_dom"/>
</dbReference>
<dbReference type="InterPro" id="IPR018490">
    <property type="entry name" value="cNMP-bd_dom_sf"/>
</dbReference>
<dbReference type="SUPFAM" id="SSF46785">
    <property type="entry name" value="Winged helix' DNA-binding domain"/>
    <property type="match status" value="1"/>
</dbReference>
<dbReference type="RefSeq" id="WP_354554385.1">
    <property type="nucleotide sequence ID" value="NZ_JBEPMB010000001.1"/>
</dbReference>
<dbReference type="InterPro" id="IPR014710">
    <property type="entry name" value="RmlC-like_jellyroll"/>
</dbReference>
<sequence length="223" mass="24552">MKLNVREKEILLRSYFLSELPSATALKIVEHVTVASHEARDPIFKQGEKADYFYTVLTGFVRVFRLSKDGREADIGIYGPGETFAEGVMFNGGTHRFCAQTAESVTMARYEVDKLKQFASQDPAIGIALMASLSRNLDQALECVADDRLHTAPQRVANFILQNCPENASTARFRLPFQKSLLAGKLGLAPEALSRAFSALKSAGVSVHGRIIEIGDVNALRNF</sequence>
<dbReference type="SUPFAM" id="SSF51206">
    <property type="entry name" value="cAMP-binding domain-like"/>
    <property type="match status" value="1"/>
</dbReference>
<dbReference type="Gene3D" id="1.10.10.10">
    <property type="entry name" value="Winged helix-like DNA-binding domain superfamily/Winged helix DNA-binding domain"/>
    <property type="match status" value="1"/>
</dbReference>
<dbReference type="Gene3D" id="2.60.120.10">
    <property type="entry name" value="Jelly Rolls"/>
    <property type="match status" value="1"/>
</dbReference>
<dbReference type="PANTHER" id="PTHR24567:SF74">
    <property type="entry name" value="HTH-TYPE TRANSCRIPTIONAL REGULATOR ARCR"/>
    <property type="match status" value="1"/>
</dbReference>
<comment type="caution">
    <text evidence="6">The sequence shown here is derived from an EMBL/GenBank/DDBJ whole genome shotgun (WGS) entry which is preliminary data.</text>
</comment>
<dbReference type="Proteomes" id="UP001549047">
    <property type="component" value="Unassembled WGS sequence"/>
</dbReference>
<gene>
    <name evidence="6" type="ORF">ABID16_000210</name>
</gene>
<protein>
    <submittedName>
        <fullName evidence="6">CRP-like cAMP-binding protein</fullName>
    </submittedName>
</protein>
<dbReference type="PROSITE" id="PS51063">
    <property type="entry name" value="HTH_CRP_2"/>
    <property type="match status" value="1"/>
</dbReference>
<dbReference type="InterPro" id="IPR036388">
    <property type="entry name" value="WH-like_DNA-bd_sf"/>
</dbReference>
<keyword evidence="1" id="KW-0805">Transcription regulation</keyword>
<evidence type="ECO:0000313" key="6">
    <source>
        <dbReference type="EMBL" id="MET3611905.1"/>
    </source>
</evidence>
<evidence type="ECO:0000259" key="4">
    <source>
        <dbReference type="PROSITE" id="PS50042"/>
    </source>
</evidence>
<evidence type="ECO:0000259" key="5">
    <source>
        <dbReference type="PROSITE" id="PS51063"/>
    </source>
</evidence>
<accession>A0ABV2ITU3</accession>
<dbReference type="EMBL" id="JBEPMB010000001">
    <property type="protein sequence ID" value="MET3611905.1"/>
    <property type="molecule type" value="Genomic_DNA"/>
</dbReference>
<evidence type="ECO:0000313" key="7">
    <source>
        <dbReference type="Proteomes" id="UP001549047"/>
    </source>
</evidence>
<name>A0ABV2ITU3_9HYPH</name>